<dbReference type="PANTHER" id="PTHR32243:SF18">
    <property type="entry name" value="INNER MEMBRANE ABC TRANSPORTER PERMEASE PROTEIN YCJP"/>
    <property type="match status" value="1"/>
</dbReference>
<feature type="domain" description="ABC transmembrane type-1" evidence="8">
    <location>
        <begin position="72"/>
        <end position="263"/>
    </location>
</feature>
<feature type="transmembrane region" description="Helical" evidence="7">
    <location>
        <begin position="12"/>
        <end position="31"/>
    </location>
</feature>
<feature type="transmembrane region" description="Helical" evidence="7">
    <location>
        <begin position="141"/>
        <end position="163"/>
    </location>
</feature>
<evidence type="ECO:0000256" key="2">
    <source>
        <dbReference type="ARBA" id="ARBA00022448"/>
    </source>
</evidence>
<dbReference type="EMBL" id="RRCO01000001">
    <property type="protein sequence ID" value="RRJ26919.1"/>
    <property type="molecule type" value="Genomic_DNA"/>
</dbReference>
<comment type="similarity">
    <text evidence="7">Belongs to the binding-protein-dependent transport system permease family.</text>
</comment>
<dbReference type="OrthoDB" id="27560at2"/>
<protein>
    <submittedName>
        <fullName evidence="9">Carbohydrate ABC transporter permease</fullName>
    </submittedName>
</protein>
<evidence type="ECO:0000256" key="1">
    <source>
        <dbReference type="ARBA" id="ARBA00004651"/>
    </source>
</evidence>
<evidence type="ECO:0000256" key="6">
    <source>
        <dbReference type="ARBA" id="ARBA00023136"/>
    </source>
</evidence>
<dbReference type="PANTHER" id="PTHR32243">
    <property type="entry name" value="MALTOSE TRANSPORT SYSTEM PERMEASE-RELATED"/>
    <property type="match status" value="1"/>
</dbReference>
<keyword evidence="4 7" id="KW-0812">Transmembrane</keyword>
<evidence type="ECO:0000256" key="5">
    <source>
        <dbReference type="ARBA" id="ARBA00022989"/>
    </source>
</evidence>
<feature type="transmembrane region" description="Helical" evidence="7">
    <location>
        <begin position="246"/>
        <end position="268"/>
    </location>
</feature>
<dbReference type="InterPro" id="IPR035906">
    <property type="entry name" value="MetI-like_sf"/>
</dbReference>
<dbReference type="GO" id="GO:0005886">
    <property type="term" value="C:plasma membrane"/>
    <property type="evidence" value="ECO:0007669"/>
    <property type="project" value="UniProtKB-SubCell"/>
</dbReference>
<dbReference type="RefSeq" id="WP_128673279.1">
    <property type="nucleotide sequence ID" value="NZ_RRCO01000001.1"/>
</dbReference>
<keyword evidence="3" id="KW-1003">Cell membrane</keyword>
<proteinExistence type="inferred from homology"/>
<keyword evidence="10" id="KW-1185">Reference proteome</keyword>
<feature type="transmembrane region" description="Helical" evidence="7">
    <location>
        <begin position="108"/>
        <end position="129"/>
    </location>
</feature>
<sequence length="278" mass="31617">MILKRKIFKIIRTFFYSMFVFIFISPIFIMLNTSLKKYEDITKWPPTWFKAPLEWVNYKTVLTGEKSILPALLTSFYVSIASAIICLLIGILAAYAVARYKFKLRKTVLLIIILTQMFSEVILASPIYIVFKNLGLLDTKLALIIANVAVCLPMSLWLLYSYIKDIPVTLEEASWMDGATRLEGVRFILAPLILPGLLTTGIFAFIRAYGDLLFARTFILSPENRTVAMALTDYQSLYKTTWETQMAASVITMIPTLIIFIFIQKFLIKGLLGDSIKG</sequence>
<dbReference type="InterPro" id="IPR050901">
    <property type="entry name" value="BP-dep_ABC_trans_perm"/>
</dbReference>
<feature type="transmembrane region" description="Helical" evidence="7">
    <location>
        <begin position="184"/>
        <end position="206"/>
    </location>
</feature>
<organism evidence="9 10">
    <name type="scientific">Lachnoanaerobaculum gingivalis</name>
    <dbReference type="NCBI Taxonomy" id="2490855"/>
    <lineage>
        <taxon>Bacteria</taxon>
        <taxon>Bacillati</taxon>
        <taxon>Bacillota</taxon>
        <taxon>Clostridia</taxon>
        <taxon>Lachnospirales</taxon>
        <taxon>Lachnospiraceae</taxon>
        <taxon>Lachnoanaerobaculum</taxon>
    </lineage>
</organism>
<dbReference type="Pfam" id="PF00528">
    <property type="entry name" value="BPD_transp_1"/>
    <property type="match status" value="1"/>
</dbReference>
<accession>A0A3P3R202</accession>
<dbReference type="Gene3D" id="1.10.3720.10">
    <property type="entry name" value="MetI-like"/>
    <property type="match status" value="1"/>
</dbReference>
<evidence type="ECO:0000313" key="9">
    <source>
        <dbReference type="EMBL" id="RRJ26919.1"/>
    </source>
</evidence>
<reference evidence="9 10" key="1">
    <citation type="submission" date="2018-11" db="EMBL/GenBank/DDBJ databases">
        <title>Genome sequencing of Lachnoanaerobaculum sp. KCOM 2030 (= ChDC B114).</title>
        <authorList>
            <person name="Kook J.-K."/>
            <person name="Park S.-N."/>
            <person name="Lim Y.K."/>
        </authorList>
    </citation>
    <scope>NUCLEOTIDE SEQUENCE [LARGE SCALE GENOMIC DNA]</scope>
    <source>
        <strain evidence="9 10">KCOM 2030</strain>
    </source>
</reference>
<evidence type="ECO:0000256" key="4">
    <source>
        <dbReference type="ARBA" id="ARBA00022692"/>
    </source>
</evidence>
<gene>
    <name evidence="9" type="ORF">EHV10_02590</name>
</gene>
<evidence type="ECO:0000259" key="8">
    <source>
        <dbReference type="PROSITE" id="PS50928"/>
    </source>
</evidence>
<comment type="caution">
    <text evidence="9">The sequence shown here is derived from an EMBL/GenBank/DDBJ whole genome shotgun (WGS) entry which is preliminary data.</text>
</comment>
<dbReference type="Proteomes" id="UP000272490">
    <property type="component" value="Unassembled WGS sequence"/>
</dbReference>
<keyword evidence="5 7" id="KW-1133">Transmembrane helix</keyword>
<keyword evidence="2 7" id="KW-0813">Transport</keyword>
<dbReference type="GO" id="GO:0055085">
    <property type="term" value="P:transmembrane transport"/>
    <property type="evidence" value="ECO:0007669"/>
    <property type="project" value="InterPro"/>
</dbReference>
<evidence type="ECO:0000256" key="3">
    <source>
        <dbReference type="ARBA" id="ARBA00022475"/>
    </source>
</evidence>
<keyword evidence="6 7" id="KW-0472">Membrane</keyword>
<evidence type="ECO:0000256" key="7">
    <source>
        <dbReference type="RuleBase" id="RU363032"/>
    </source>
</evidence>
<name>A0A3P3R202_9FIRM</name>
<dbReference type="CDD" id="cd06261">
    <property type="entry name" value="TM_PBP2"/>
    <property type="match status" value="1"/>
</dbReference>
<dbReference type="SUPFAM" id="SSF161098">
    <property type="entry name" value="MetI-like"/>
    <property type="match status" value="1"/>
</dbReference>
<comment type="subcellular location">
    <subcellularLocation>
        <location evidence="1 7">Cell membrane</location>
        <topology evidence="1 7">Multi-pass membrane protein</topology>
    </subcellularLocation>
</comment>
<dbReference type="InterPro" id="IPR000515">
    <property type="entry name" value="MetI-like"/>
</dbReference>
<feature type="transmembrane region" description="Helical" evidence="7">
    <location>
        <begin position="76"/>
        <end position="96"/>
    </location>
</feature>
<dbReference type="PROSITE" id="PS50928">
    <property type="entry name" value="ABC_TM1"/>
    <property type="match status" value="1"/>
</dbReference>
<evidence type="ECO:0000313" key="10">
    <source>
        <dbReference type="Proteomes" id="UP000272490"/>
    </source>
</evidence>
<dbReference type="AlphaFoldDB" id="A0A3P3R202"/>